<dbReference type="Proteomes" id="UP000256601">
    <property type="component" value="Unassembled WGS sequence"/>
</dbReference>
<feature type="compositionally biased region" description="Polar residues" evidence="2">
    <location>
        <begin position="667"/>
        <end position="676"/>
    </location>
</feature>
<dbReference type="InterPro" id="IPR042044">
    <property type="entry name" value="EXOC6PINT-1/Sec15/Tip20_C_dom2"/>
</dbReference>
<dbReference type="GO" id="GO:0060628">
    <property type="term" value="P:regulation of ER to Golgi vesicle-mediated transport"/>
    <property type="evidence" value="ECO:0007669"/>
    <property type="project" value="TreeGrafter"/>
</dbReference>
<dbReference type="InterPro" id="IPR029000">
    <property type="entry name" value="Cyclophilin-like_dom_sf"/>
</dbReference>
<dbReference type="Pfam" id="PF00160">
    <property type="entry name" value="Pro_isomerase"/>
    <property type="match status" value="1"/>
</dbReference>
<comment type="catalytic activity">
    <reaction evidence="1">
        <text>[protein]-peptidylproline (omega=180) = [protein]-peptidylproline (omega=0)</text>
        <dbReference type="Rhea" id="RHEA:16237"/>
        <dbReference type="Rhea" id="RHEA-COMP:10747"/>
        <dbReference type="Rhea" id="RHEA-COMP:10748"/>
        <dbReference type="ChEBI" id="CHEBI:83833"/>
        <dbReference type="ChEBI" id="CHEBI:83834"/>
        <dbReference type="EC" id="5.2.1.8"/>
    </reaction>
</comment>
<dbReference type="PANTHER" id="PTHR13520">
    <property type="entry name" value="RAD50-INTERACTING PROTEIN 1 RINT-1"/>
    <property type="match status" value="1"/>
</dbReference>
<dbReference type="InterPro" id="IPR002130">
    <property type="entry name" value="Cyclophilin-type_PPIase_dom"/>
</dbReference>
<dbReference type="VEuPathDB" id="FungiDB:YALI1_C21626g"/>
<gene>
    <name evidence="4" type="ORF">B0I71DRAFT_164733</name>
</gene>
<sequence>MSVTLHTDAGDIKVEVFCEAVPKAAKMGDPTGTGKGGESIWGGKFEDEIKPTLRHNSRGILSMVNSGPNTNGSQFFITYDKHLSLDGNYTVFGKMIDGEDALVKLEGVESSDFLGSLPRGSTAPRRVFVSSKRTIRLTELNMSGHIGKISGKLFLDGQFATLADLESLDQLESELLEKEERLNIDITEAHNEASSLLVQHAQAVHDSVEEGDKKSIIAALEDLSKHELVDTNKDVQTAIKKAENLASSEHHIGNLLSLQQNYNTSTETDSSARIKSAIQEYLELNRRDVPTAVEALHKQWRKKLQRSAHTELQRLSQEAEEELVNCQYPSKEFQPSERLLSTLEEMIFLDSSLRTQSTADPQGVPLQAFLVLTAPYDIRLRFHFEGNKDTNQPDKPEWFYSYFLDIVEEQENFLQEHMQPLLGDSDKVALNEFICALIPSAIRKASVLFDALRDTSTELSHLLYETVVFETALKERYFYSPNRGNWVGISGSILTPSRFDIWLNVERNFAVSRFHAIIQLPDAWEIDFDGVERGATKPTKSALMVKDLLEGVTDHYRSLASVTYRLKFLIGIQTTILDLYHEQLHEQNLLLESNISLLSRALVGAADKQKTGGSEGIWRVCRIFGSAKFMIETLQVWGEDVFFLELWRDITSLNNSSRKEGGIDNDAMQTSATLPTDESDEGTLFDDTIKGYTSLQDRVYQTAKAFLEKRMQDGMKEYFKLNDWSKNVDYPDPENVPPSSQLSLPIQTMDKYLGIMRKCLSAEDMYQILKDFSKVLSEYFSRQVIMVNTFSAAGGQQLISDVREMWTRLGLPQDQEYHRIYESAGLLSSRDFKPSHLDGATVKSVVRRRA</sequence>
<dbReference type="PRINTS" id="PR00153">
    <property type="entry name" value="CSAPPISMRASE"/>
</dbReference>
<dbReference type="Pfam" id="PF04437">
    <property type="entry name" value="RINT1_TIP1"/>
    <property type="match status" value="1"/>
</dbReference>
<dbReference type="InterPro" id="IPR007528">
    <property type="entry name" value="RINT1_Tip20"/>
</dbReference>
<evidence type="ECO:0000256" key="1">
    <source>
        <dbReference type="ARBA" id="ARBA00000971"/>
    </source>
</evidence>
<name>A0A371C703_YARLL</name>
<evidence type="ECO:0000313" key="4">
    <source>
        <dbReference type="EMBL" id="RDW26087.1"/>
    </source>
</evidence>
<dbReference type="VEuPathDB" id="FungiDB:YALI0_C15334g"/>
<dbReference type="EMBL" id="KZ858987">
    <property type="protein sequence ID" value="RDW26087.1"/>
    <property type="molecule type" value="Genomic_DNA"/>
</dbReference>
<evidence type="ECO:0000259" key="3">
    <source>
        <dbReference type="PROSITE" id="PS50072"/>
    </source>
</evidence>
<dbReference type="Gene3D" id="2.40.100.10">
    <property type="entry name" value="Cyclophilin-like"/>
    <property type="match status" value="1"/>
</dbReference>
<dbReference type="GO" id="GO:0006888">
    <property type="term" value="P:endoplasmic reticulum to Golgi vesicle-mediated transport"/>
    <property type="evidence" value="ECO:0007669"/>
    <property type="project" value="InterPro"/>
</dbReference>
<proteinExistence type="predicted"/>
<dbReference type="PROSITE" id="PS51386">
    <property type="entry name" value="RINT1_TIP20"/>
    <property type="match status" value="1"/>
</dbReference>
<dbReference type="GO" id="GO:0003755">
    <property type="term" value="F:peptidyl-prolyl cis-trans isomerase activity"/>
    <property type="evidence" value="ECO:0007669"/>
    <property type="project" value="UniProtKB-EC"/>
</dbReference>
<organism evidence="4 5">
    <name type="scientific">Yarrowia lipolytica</name>
    <name type="common">Candida lipolytica</name>
    <dbReference type="NCBI Taxonomy" id="4952"/>
    <lineage>
        <taxon>Eukaryota</taxon>
        <taxon>Fungi</taxon>
        <taxon>Dikarya</taxon>
        <taxon>Ascomycota</taxon>
        <taxon>Saccharomycotina</taxon>
        <taxon>Dipodascomycetes</taxon>
        <taxon>Dipodascales</taxon>
        <taxon>Dipodascales incertae sedis</taxon>
        <taxon>Yarrowia</taxon>
    </lineage>
</organism>
<dbReference type="AlphaFoldDB" id="A0A371C703"/>
<dbReference type="GO" id="GO:0070939">
    <property type="term" value="C:Dsl1/NZR complex"/>
    <property type="evidence" value="ECO:0007669"/>
    <property type="project" value="InterPro"/>
</dbReference>
<dbReference type="SUPFAM" id="SSF48097">
    <property type="entry name" value="Regulator of G-protein signaling, RGS"/>
    <property type="match status" value="1"/>
</dbReference>
<dbReference type="GO" id="GO:0006890">
    <property type="term" value="P:retrograde vesicle-mediated transport, Golgi to endoplasmic reticulum"/>
    <property type="evidence" value="ECO:0007669"/>
    <property type="project" value="InterPro"/>
</dbReference>
<evidence type="ECO:0000256" key="2">
    <source>
        <dbReference type="SAM" id="MobiDB-lite"/>
    </source>
</evidence>
<reference evidence="4 5" key="1">
    <citation type="submission" date="2018-07" db="EMBL/GenBank/DDBJ databases">
        <title>Draft Genome Assemblies for Five Robust Yarrowia lipolytica Strains Exhibiting High Lipid Production and Pentose Sugar Utilization and Sugar Alcohol Secretion from Undetoxified Lignocellulosic Biomass Hydrolysates.</title>
        <authorList>
            <consortium name="DOE Joint Genome Institute"/>
            <person name="Walker C."/>
            <person name="Ryu S."/>
            <person name="Na H."/>
            <person name="Zane M."/>
            <person name="LaButti K."/>
            <person name="Lipzen A."/>
            <person name="Haridas S."/>
            <person name="Barry K."/>
            <person name="Grigoriev I.V."/>
            <person name="Quarterman J."/>
            <person name="Slininger P."/>
            <person name="Dien B."/>
            <person name="Trinh C.T."/>
        </authorList>
    </citation>
    <scope>NUCLEOTIDE SEQUENCE [LARGE SCALE GENOMIC DNA]</scope>
    <source>
        <strain evidence="4 5">YB392</strain>
    </source>
</reference>
<dbReference type="InterPro" id="IPR036305">
    <property type="entry name" value="RGS_sf"/>
</dbReference>
<evidence type="ECO:0000313" key="5">
    <source>
        <dbReference type="Proteomes" id="UP000256601"/>
    </source>
</evidence>
<feature type="domain" description="PPIase cyclophilin-type" evidence="3">
    <location>
        <begin position="30"/>
        <end position="118"/>
    </location>
</feature>
<dbReference type="PANTHER" id="PTHR13520:SF0">
    <property type="entry name" value="RAD50-INTERACTING PROTEIN 1"/>
    <property type="match status" value="1"/>
</dbReference>
<protein>
    <submittedName>
        <fullName evidence="4">TIP-1 family-domain-containing protein</fullName>
    </submittedName>
</protein>
<dbReference type="PROSITE" id="PS50072">
    <property type="entry name" value="CSA_PPIASE_2"/>
    <property type="match status" value="1"/>
</dbReference>
<feature type="region of interest" description="Disordered" evidence="2">
    <location>
        <begin position="658"/>
        <end position="680"/>
    </location>
</feature>
<dbReference type="VEuPathDB" id="FungiDB:YALI1_C21639g"/>
<accession>A0A371C703</accession>
<dbReference type="SUPFAM" id="SSF50891">
    <property type="entry name" value="Cyclophilin-like"/>
    <property type="match status" value="1"/>
</dbReference>
<dbReference type="Gene3D" id="1.20.58.670">
    <property type="entry name" value="Dsl1p vesicle tethering complex, Tip20p subunit, domain D"/>
    <property type="match status" value="1"/>
</dbReference>